<comment type="pathway">
    <text evidence="2">Cell wall biogenesis; peptidoglycan biosynthesis.</text>
</comment>
<dbReference type="RefSeq" id="WP_109038140.1">
    <property type="nucleotide sequence ID" value="NZ_CP029210.1"/>
</dbReference>
<proteinExistence type="inferred from homology"/>
<dbReference type="GO" id="GO:0009002">
    <property type="term" value="F:serine-type D-Ala-D-Ala carboxypeptidase activity"/>
    <property type="evidence" value="ECO:0007669"/>
    <property type="project" value="UniProtKB-EC"/>
</dbReference>
<dbReference type="SUPFAM" id="SSF56601">
    <property type="entry name" value="beta-lactamase/transpeptidase-like"/>
    <property type="match status" value="1"/>
</dbReference>
<keyword evidence="16" id="KW-1185">Reference proteome</keyword>
<dbReference type="Gene3D" id="3.40.710.10">
    <property type="entry name" value="DD-peptidase/beta-lactamase superfamily"/>
    <property type="match status" value="1"/>
</dbReference>
<feature type="domain" description="Peptidase S11 D-Ala-D-Ala carboxypeptidase A C-terminal" evidence="14">
    <location>
        <begin position="284"/>
        <end position="374"/>
    </location>
</feature>
<evidence type="ECO:0000256" key="1">
    <source>
        <dbReference type="ARBA" id="ARBA00003217"/>
    </source>
</evidence>
<dbReference type="Pfam" id="PF07943">
    <property type="entry name" value="PBP5_C"/>
    <property type="match status" value="1"/>
</dbReference>
<evidence type="ECO:0000256" key="7">
    <source>
        <dbReference type="ARBA" id="ARBA00022729"/>
    </source>
</evidence>
<dbReference type="GO" id="GO:0008360">
    <property type="term" value="P:regulation of cell shape"/>
    <property type="evidence" value="ECO:0007669"/>
    <property type="project" value="UniProtKB-KW"/>
</dbReference>
<evidence type="ECO:0000256" key="8">
    <source>
        <dbReference type="ARBA" id="ARBA00022801"/>
    </source>
</evidence>
<reference evidence="15 16" key="1">
    <citation type="submission" date="2018-05" db="EMBL/GenBank/DDBJ databases">
        <title>complete genome sequence of Aquabacterium olei NBRC 110486.</title>
        <authorList>
            <person name="Tang B."/>
            <person name="Chang J."/>
            <person name="Zhang L."/>
            <person name="Yang H."/>
        </authorList>
    </citation>
    <scope>NUCLEOTIDE SEQUENCE [LARGE SCALE GENOMIC DNA]</scope>
    <source>
        <strain evidence="15 16">NBRC 110486</strain>
    </source>
</reference>
<dbReference type="EC" id="3.4.16.4" evidence="4"/>
<dbReference type="GO" id="GO:0006508">
    <property type="term" value="P:proteolysis"/>
    <property type="evidence" value="ECO:0007669"/>
    <property type="project" value="UniProtKB-KW"/>
</dbReference>
<evidence type="ECO:0000256" key="6">
    <source>
        <dbReference type="ARBA" id="ARBA00022670"/>
    </source>
</evidence>
<dbReference type="InterPro" id="IPR037167">
    <property type="entry name" value="Peptidase_S11_C_sf"/>
</dbReference>
<evidence type="ECO:0000256" key="2">
    <source>
        <dbReference type="ARBA" id="ARBA00004752"/>
    </source>
</evidence>
<comment type="function">
    <text evidence="1">Removes C-terminal D-alanyl residues from sugar-peptide cell wall precursors.</text>
</comment>
<dbReference type="PRINTS" id="PR00725">
    <property type="entry name" value="DADACBPTASE1"/>
</dbReference>
<evidence type="ECO:0000313" key="15">
    <source>
        <dbReference type="EMBL" id="AWI55021.1"/>
    </source>
</evidence>
<evidence type="ECO:0000256" key="5">
    <source>
        <dbReference type="ARBA" id="ARBA00022645"/>
    </source>
</evidence>
<name>A0A2U8FVB9_9BURK</name>
<dbReference type="KEGG" id="aon:DEH84_01565"/>
<evidence type="ECO:0000256" key="13">
    <source>
        <dbReference type="RuleBase" id="RU004016"/>
    </source>
</evidence>
<evidence type="ECO:0000259" key="14">
    <source>
        <dbReference type="SMART" id="SM00936"/>
    </source>
</evidence>
<keyword evidence="11" id="KW-0961">Cell wall biogenesis/degradation</keyword>
<dbReference type="EMBL" id="CP029210">
    <property type="protein sequence ID" value="AWI55021.1"/>
    <property type="molecule type" value="Genomic_DNA"/>
</dbReference>
<dbReference type="OrthoDB" id="9795979at2"/>
<comment type="catalytic activity">
    <reaction evidence="12">
        <text>Preferential cleavage: (Ac)2-L-Lys-D-Ala-|-D-Ala. Also transpeptidation of peptidyl-alanyl moieties that are N-acyl substituents of D-alanine.</text>
        <dbReference type="EC" id="3.4.16.4"/>
    </reaction>
</comment>
<keyword evidence="8" id="KW-0378">Hydrolase</keyword>
<comment type="similarity">
    <text evidence="3 13">Belongs to the peptidase S11 family.</text>
</comment>
<protein>
    <recommendedName>
        <fullName evidence="4">serine-type D-Ala-D-Ala carboxypeptidase</fullName>
        <ecNumber evidence="4">3.4.16.4</ecNumber>
    </recommendedName>
</protein>
<evidence type="ECO:0000256" key="4">
    <source>
        <dbReference type="ARBA" id="ARBA00012448"/>
    </source>
</evidence>
<dbReference type="SMART" id="SM00936">
    <property type="entry name" value="PBP5_C"/>
    <property type="match status" value="1"/>
</dbReference>
<keyword evidence="5" id="KW-0121">Carboxypeptidase</keyword>
<keyword evidence="6" id="KW-0645">Protease</keyword>
<dbReference type="Pfam" id="PF00768">
    <property type="entry name" value="Peptidase_S11"/>
    <property type="match status" value="1"/>
</dbReference>
<evidence type="ECO:0000256" key="12">
    <source>
        <dbReference type="ARBA" id="ARBA00034000"/>
    </source>
</evidence>
<dbReference type="PANTHER" id="PTHR21581">
    <property type="entry name" value="D-ALANYL-D-ALANINE CARBOXYPEPTIDASE"/>
    <property type="match status" value="1"/>
</dbReference>
<keyword evidence="7" id="KW-0732">Signal</keyword>
<dbReference type="GO" id="GO:0071555">
    <property type="term" value="P:cell wall organization"/>
    <property type="evidence" value="ECO:0007669"/>
    <property type="project" value="UniProtKB-KW"/>
</dbReference>
<dbReference type="UniPathway" id="UPA00219"/>
<evidence type="ECO:0000256" key="10">
    <source>
        <dbReference type="ARBA" id="ARBA00022984"/>
    </source>
</evidence>
<dbReference type="InterPro" id="IPR012907">
    <property type="entry name" value="Peptidase_S11_C"/>
</dbReference>
<dbReference type="InterPro" id="IPR015956">
    <property type="entry name" value="Peniciliin-bd_prot_C_sf"/>
</dbReference>
<dbReference type="InterPro" id="IPR018044">
    <property type="entry name" value="Peptidase_S11"/>
</dbReference>
<sequence>MLASGQTPAALAAAPATEARSVFAEPATAMPSPPEVAARAFILQDLASRQTLAARQADQSLEPASLTKLMTAWLVCEALRDGKLRPDQMLPVSERAWKAGMAGASRSFLKAGGSARVDDLLRGMVVHNANDATVALAEGLAGSVEAFVDRMNRQAEVFGLQATRFRNPEGLSASGHRSTARELSLIAARLVTDFPEVLKVSSLQQATVAGVSQPSRNLLLMRDPTVDGLQTGYTEAAGYGMVATARRSLGGVERRLIAVTLGAASPEARAAETQKLLNWGYSAFDMVRLFDAGQPVATAQVWKGQASTVRLGRPTPIVVVVPRGQGGQLQTSVVRQDPLMAPLGEGQTVARLRVAIGPQHWQDVPLLALEDVPPAGWFGRLWDAVRLGVK</sequence>
<accession>A0A2U8FVB9</accession>
<evidence type="ECO:0000256" key="9">
    <source>
        <dbReference type="ARBA" id="ARBA00022960"/>
    </source>
</evidence>
<dbReference type="SUPFAM" id="SSF69189">
    <property type="entry name" value="Penicillin-binding protein associated domain"/>
    <property type="match status" value="1"/>
</dbReference>
<dbReference type="AlphaFoldDB" id="A0A2U8FVB9"/>
<dbReference type="Proteomes" id="UP000244892">
    <property type="component" value="Chromosome"/>
</dbReference>
<organism evidence="15 16">
    <name type="scientific">Aquabacterium olei</name>
    <dbReference type="NCBI Taxonomy" id="1296669"/>
    <lineage>
        <taxon>Bacteria</taxon>
        <taxon>Pseudomonadati</taxon>
        <taxon>Pseudomonadota</taxon>
        <taxon>Betaproteobacteria</taxon>
        <taxon>Burkholderiales</taxon>
        <taxon>Aquabacterium</taxon>
    </lineage>
</organism>
<evidence type="ECO:0000256" key="11">
    <source>
        <dbReference type="ARBA" id="ARBA00023316"/>
    </source>
</evidence>
<dbReference type="InterPro" id="IPR001967">
    <property type="entry name" value="Peptidase_S11_N"/>
</dbReference>
<keyword evidence="9" id="KW-0133">Cell shape</keyword>
<dbReference type="PANTHER" id="PTHR21581:SF6">
    <property type="entry name" value="TRAFFICKING PROTEIN PARTICLE COMPLEX SUBUNIT 12"/>
    <property type="match status" value="1"/>
</dbReference>
<dbReference type="Gene3D" id="2.60.410.10">
    <property type="entry name" value="D-Ala-D-Ala carboxypeptidase, C-terminal domain"/>
    <property type="match status" value="1"/>
</dbReference>
<gene>
    <name evidence="15" type="ORF">DEH84_01565</name>
</gene>
<dbReference type="GO" id="GO:0009252">
    <property type="term" value="P:peptidoglycan biosynthetic process"/>
    <property type="evidence" value="ECO:0007669"/>
    <property type="project" value="UniProtKB-UniPathway"/>
</dbReference>
<evidence type="ECO:0000313" key="16">
    <source>
        <dbReference type="Proteomes" id="UP000244892"/>
    </source>
</evidence>
<keyword evidence="10" id="KW-0573">Peptidoglycan synthesis</keyword>
<evidence type="ECO:0000256" key="3">
    <source>
        <dbReference type="ARBA" id="ARBA00007164"/>
    </source>
</evidence>
<dbReference type="InterPro" id="IPR012338">
    <property type="entry name" value="Beta-lactam/transpept-like"/>
</dbReference>